<gene>
    <name evidence="3" type="ORF">GEOBRER4_n2774</name>
</gene>
<dbReference type="AlphaFoldDB" id="A0A6S6M2G1"/>
<evidence type="ECO:0000313" key="4">
    <source>
        <dbReference type="Proteomes" id="UP000515472"/>
    </source>
</evidence>
<dbReference type="GO" id="GO:0004674">
    <property type="term" value="F:protein serine/threonine kinase activity"/>
    <property type="evidence" value="ECO:0007669"/>
    <property type="project" value="TreeGrafter"/>
</dbReference>
<dbReference type="InterPro" id="IPR011009">
    <property type="entry name" value="Kinase-like_dom_sf"/>
</dbReference>
<evidence type="ECO:0000259" key="2">
    <source>
        <dbReference type="PROSITE" id="PS50011"/>
    </source>
</evidence>
<dbReference type="EMBL" id="AP023213">
    <property type="protein sequence ID" value="BCG47923.1"/>
    <property type="molecule type" value="Genomic_DNA"/>
</dbReference>
<dbReference type="Pfam" id="PF00069">
    <property type="entry name" value="Pkinase"/>
    <property type="match status" value="1"/>
</dbReference>
<accession>A0A6S6M2G1</accession>
<dbReference type="PANTHER" id="PTHR44329">
    <property type="entry name" value="SERINE/THREONINE-PROTEIN KINASE TNNI3K-RELATED"/>
    <property type="match status" value="1"/>
</dbReference>
<keyword evidence="1" id="KW-0067">ATP-binding</keyword>
<name>A0A6S6M2G1_9BACT</name>
<dbReference type="SMART" id="SM00220">
    <property type="entry name" value="S_TKc"/>
    <property type="match status" value="1"/>
</dbReference>
<evidence type="ECO:0000313" key="3">
    <source>
        <dbReference type="EMBL" id="BCG47923.1"/>
    </source>
</evidence>
<dbReference type="Gene3D" id="1.10.510.10">
    <property type="entry name" value="Transferase(Phosphotransferase) domain 1"/>
    <property type="match status" value="1"/>
</dbReference>
<dbReference type="RefSeq" id="WP_185242746.1">
    <property type="nucleotide sequence ID" value="NZ_AP023213.1"/>
</dbReference>
<proteinExistence type="predicted"/>
<dbReference type="InterPro" id="IPR017441">
    <property type="entry name" value="Protein_kinase_ATP_BS"/>
</dbReference>
<dbReference type="GO" id="GO:0005524">
    <property type="term" value="F:ATP binding"/>
    <property type="evidence" value="ECO:0007669"/>
    <property type="project" value="UniProtKB-UniRule"/>
</dbReference>
<feature type="domain" description="Protein kinase" evidence="2">
    <location>
        <begin position="30"/>
        <end position="305"/>
    </location>
</feature>
<dbReference type="PROSITE" id="PS50011">
    <property type="entry name" value="PROTEIN_KINASE_DOM"/>
    <property type="match status" value="1"/>
</dbReference>
<protein>
    <recommendedName>
        <fullName evidence="2">Protein kinase domain-containing protein</fullName>
    </recommendedName>
</protein>
<dbReference type="PROSITE" id="PS00107">
    <property type="entry name" value="PROTEIN_KINASE_ATP"/>
    <property type="match status" value="1"/>
</dbReference>
<dbReference type="Proteomes" id="UP000515472">
    <property type="component" value="Chromosome"/>
</dbReference>
<evidence type="ECO:0000256" key="1">
    <source>
        <dbReference type="PROSITE-ProRule" id="PRU10141"/>
    </source>
</evidence>
<keyword evidence="4" id="KW-1185">Reference proteome</keyword>
<dbReference type="KEGG" id="gbn:GEOBRER4_26730"/>
<feature type="binding site" evidence="1">
    <location>
        <position position="59"/>
    </location>
    <ligand>
        <name>ATP</name>
        <dbReference type="ChEBI" id="CHEBI:30616"/>
    </ligand>
</feature>
<dbReference type="PANTHER" id="PTHR44329:SF214">
    <property type="entry name" value="PROTEIN KINASE DOMAIN-CONTAINING PROTEIN"/>
    <property type="match status" value="1"/>
</dbReference>
<dbReference type="Gene3D" id="3.30.200.20">
    <property type="entry name" value="Phosphorylase Kinase, domain 1"/>
    <property type="match status" value="1"/>
</dbReference>
<sequence length="377" mass="42631">MPVSSIYWRPDSLDGDSIDFEPGTVLFERFRLERHLGTGGFGCVWEVHDKWLNKQVALKLSHHDLVKETLVLRNLPKDKFISIFDYAITPDKALSAYSMEMLAKPWMTLDKYYFEHVSKKRNNSGHVIPSVRTAVSIAVDILQNLIVLHGKKYAKNYSWCHGDIKPNNIYVHIGEMKKVQKIRWGAPTPAFIKIGDLGLACEKGALLEAGTYGFMAPEQDGSRCVGPNTDVYAVGQTLMFLLTGESLTSNDISHVSRLRAKLTRHVPSTFLVNKLAPILRKMTLKTPSQRLSAEASIEKLKQVVVTEEDWCILSKFAGELGGGGKLDDAADALYPDFSRLNGWKKKTTQRLDEIKELVRSAYKRNILRRQGHSYFLY</sequence>
<keyword evidence="1" id="KW-0547">Nucleotide-binding</keyword>
<dbReference type="InterPro" id="IPR051681">
    <property type="entry name" value="Ser/Thr_Kinases-Pseudokinases"/>
</dbReference>
<dbReference type="SUPFAM" id="SSF56112">
    <property type="entry name" value="Protein kinase-like (PK-like)"/>
    <property type="match status" value="1"/>
</dbReference>
<dbReference type="InterPro" id="IPR000719">
    <property type="entry name" value="Prot_kinase_dom"/>
</dbReference>
<reference evidence="3 4" key="1">
    <citation type="submission" date="2020-06" db="EMBL/GenBank/DDBJ databases">
        <title>Interaction of electrochemicaly active bacteria, Geobacter bremensis R4 on different carbon anode.</title>
        <authorList>
            <person name="Meng L."/>
            <person name="Yoshida N."/>
        </authorList>
    </citation>
    <scope>NUCLEOTIDE SEQUENCE [LARGE SCALE GENOMIC DNA]</scope>
    <source>
        <strain evidence="3 4">R4</strain>
    </source>
</reference>
<organism evidence="3 4">
    <name type="scientific">Citrifermentans bremense</name>
    <dbReference type="NCBI Taxonomy" id="60035"/>
    <lineage>
        <taxon>Bacteria</taxon>
        <taxon>Pseudomonadati</taxon>
        <taxon>Thermodesulfobacteriota</taxon>
        <taxon>Desulfuromonadia</taxon>
        <taxon>Geobacterales</taxon>
        <taxon>Geobacteraceae</taxon>
        <taxon>Citrifermentans</taxon>
    </lineage>
</organism>